<protein>
    <recommendedName>
        <fullName evidence="6">pantothenate kinase</fullName>
        <ecNumber evidence="6">2.7.1.33</ecNumber>
    </recommendedName>
</protein>
<dbReference type="GO" id="GO:0005829">
    <property type="term" value="C:cytosol"/>
    <property type="evidence" value="ECO:0007669"/>
    <property type="project" value="TreeGrafter"/>
</dbReference>
<dbReference type="EC" id="2.7.1.33" evidence="6"/>
<evidence type="ECO:0000256" key="5">
    <source>
        <dbReference type="ARBA" id="ARBA00005225"/>
    </source>
</evidence>
<dbReference type="PANTHER" id="PTHR12280">
    <property type="entry name" value="PANTOTHENATE KINASE"/>
    <property type="match status" value="1"/>
</dbReference>
<dbReference type="Pfam" id="PF03630">
    <property type="entry name" value="Fumble"/>
    <property type="match status" value="1"/>
</dbReference>
<evidence type="ECO:0000259" key="19">
    <source>
        <dbReference type="Pfam" id="PF01937"/>
    </source>
</evidence>
<evidence type="ECO:0000256" key="8">
    <source>
        <dbReference type="ARBA" id="ARBA00022596"/>
    </source>
</evidence>
<comment type="similarity">
    <text evidence="17">Belongs to the type II pantothenate kinase family.</text>
</comment>
<dbReference type="InterPro" id="IPR004567">
    <property type="entry name" value="Type_II_PanK"/>
</dbReference>
<dbReference type="GO" id="GO:0016787">
    <property type="term" value="F:hydrolase activity"/>
    <property type="evidence" value="ECO:0007669"/>
    <property type="project" value="UniProtKB-KW"/>
</dbReference>
<feature type="region of interest" description="Disordered" evidence="18">
    <location>
        <begin position="389"/>
        <end position="460"/>
    </location>
</feature>
<dbReference type="Gene3D" id="3.30.420.510">
    <property type="match status" value="1"/>
</dbReference>
<dbReference type="NCBIfam" id="TIGR00555">
    <property type="entry name" value="panK_eukar"/>
    <property type="match status" value="1"/>
</dbReference>
<evidence type="ECO:0000313" key="20">
    <source>
        <dbReference type="EMBL" id="KXZ50159.1"/>
    </source>
</evidence>
<dbReference type="FunFam" id="3.30.420.40:FF:000025">
    <property type="entry name" value="pantothenate kinase 2, mitochondrial"/>
    <property type="match status" value="1"/>
</dbReference>
<reference evidence="21" key="1">
    <citation type="journal article" date="2016" name="Nat. Commun.">
        <title>The Gonium pectorale genome demonstrates co-option of cell cycle regulation during the evolution of multicellularity.</title>
        <authorList>
            <person name="Hanschen E.R."/>
            <person name="Marriage T.N."/>
            <person name="Ferris P.J."/>
            <person name="Hamaji T."/>
            <person name="Toyoda A."/>
            <person name="Fujiyama A."/>
            <person name="Neme R."/>
            <person name="Noguchi H."/>
            <person name="Minakuchi Y."/>
            <person name="Suzuki M."/>
            <person name="Kawai-Toyooka H."/>
            <person name="Smith D.R."/>
            <person name="Sparks H."/>
            <person name="Anderson J."/>
            <person name="Bakaric R."/>
            <person name="Luria V."/>
            <person name="Karger A."/>
            <person name="Kirschner M.W."/>
            <person name="Durand P.M."/>
            <person name="Michod R.E."/>
            <person name="Nozaki H."/>
            <person name="Olson B.J."/>
        </authorList>
    </citation>
    <scope>NUCLEOTIDE SEQUENCE [LARGE SCALE GENOMIC DNA]</scope>
    <source>
        <strain evidence="21">NIES-2863</strain>
    </source>
</reference>
<feature type="compositionally biased region" description="Low complexity" evidence="18">
    <location>
        <begin position="389"/>
        <end position="437"/>
    </location>
</feature>
<evidence type="ECO:0000256" key="10">
    <source>
        <dbReference type="ARBA" id="ARBA00022723"/>
    </source>
</evidence>
<comment type="caution">
    <text evidence="20">The sequence shown here is derived from an EMBL/GenBank/DDBJ whole genome shotgun (WGS) entry which is preliminary data.</text>
</comment>
<evidence type="ECO:0000256" key="18">
    <source>
        <dbReference type="SAM" id="MobiDB-lite"/>
    </source>
</evidence>
<evidence type="ECO:0000313" key="21">
    <source>
        <dbReference type="Proteomes" id="UP000075714"/>
    </source>
</evidence>
<evidence type="ECO:0000256" key="1">
    <source>
        <dbReference type="ARBA" id="ARBA00001206"/>
    </source>
</evidence>
<keyword evidence="15" id="KW-0173">Coenzyme A biosynthesis</keyword>
<evidence type="ECO:0000256" key="6">
    <source>
        <dbReference type="ARBA" id="ARBA00012102"/>
    </source>
</evidence>
<dbReference type="Gene3D" id="1.20.1700.10">
    <property type="entry name" value="AF1104-like"/>
    <property type="match status" value="1"/>
</dbReference>
<evidence type="ECO:0000256" key="4">
    <source>
        <dbReference type="ARBA" id="ARBA00004496"/>
    </source>
</evidence>
<keyword evidence="14" id="KW-0067">ATP-binding</keyword>
<dbReference type="Gene3D" id="3.30.420.40">
    <property type="match status" value="1"/>
</dbReference>
<keyword evidence="7" id="KW-0963">Cytoplasm</keyword>
<evidence type="ECO:0000256" key="7">
    <source>
        <dbReference type="ARBA" id="ARBA00022490"/>
    </source>
</evidence>
<feature type="domain" description="Damage-control phosphatase ARMT1-like metal-binding" evidence="19">
    <location>
        <begin position="591"/>
        <end position="835"/>
    </location>
</feature>
<dbReference type="OrthoDB" id="498611at2759"/>
<keyword evidence="13" id="KW-0378">Hydrolase</keyword>
<gene>
    <name evidence="20" type="ORF">GPECTOR_17g795</name>
</gene>
<dbReference type="GO" id="GO:0004594">
    <property type="term" value="F:pantothenate kinase activity"/>
    <property type="evidence" value="ECO:0007669"/>
    <property type="project" value="UniProtKB-EC"/>
</dbReference>
<dbReference type="InterPro" id="IPR035073">
    <property type="entry name" value="At2g17340_3_helix_bundle"/>
</dbReference>
<dbReference type="Pfam" id="PF01937">
    <property type="entry name" value="ARMT1-like_dom"/>
    <property type="match status" value="1"/>
</dbReference>
<dbReference type="GO" id="GO:0046872">
    <property type="term" value="F:metal ion binding"/>
    <property type="evidence" value="ECO:0007669"/>
    <property type="project" value="UniProtKB-KW"/>
</dbReference>
<evidence type="ECO:0000256" key="15">
    <source>
        <dbReference type="ARBA" id="ARBA00022993"/>
    </source>
</evidence>
<proteinExistence type="inferred from homology"/>
<dbReference type="SUPFAM" id="SSF53067">
    <property type="entry name" value="Actin-like ATPase domain"/>
    <property type="match status" value="2"/>
</dbReference>
<evidence type="ECO:0000256" key="9">
    <source>
        <dbReference type="ARBA" id="ARBA00022679"/>
    </source>
</evidence>
<dbReference type="STRING" id="33097.A0A150GK04"/>
<evidence type="ECO:0000256" key="3">
    <source>
        <dbReference type="ARBA" id="ARBA00001967"/>
    </source>
</evidence>
<comment type="cofactor">
    <cofactor evidence="2">
        <name>Mn(2+)</name>
        <dbReference type="ChEBI" id="CHEBI:29035"/>
    </cofactor>
</comment>
<keyword evidence="10" id="KW-0479">Metal-binding</keyword>
<dbReference type="InterPro" id="IPR043129">
    <property type="entry name" value="ATPase_NBD"/>
</dbReference>
<dbReference type="EMBL" id="LSYV01000018">
    <property type="protein sequence ID" value="KXZ50159.1"/>
    <property type="molecule type" value="Genomic_DNA"/>
</dbReference>
<dbReference type="GO" id="GO:0015937">
    <property type="term" value="P:coenzyme A biosynthetic process"/>
    <property type="evidence" value="ECO:0007669"/>
    <property type="project" value="UniProtKB-KW"/>
</dbReference>
<evidence type="ECO:0000256" key="14">
    <source>
        <dbReference type="ARBA" id="ARBA00022840"/>
    </source>
</evidence>
<dbReference type="GO" id="GO:0005634">
    <property type="term" value="C:nucleus"/>
    <property type="evidence" value="ECO:0007669"/>
    <property type="project" value="TreeGrafter"/>
</dbReference>
<comment type="subcellular location">
    <subcellularLocation>
        <location evidence="4">Cytoplasm</location>
    </subcellularLocation>
</comment>
<keyword evidence="21" id="KW-1185">Reference proteome</keyword>
<accession>A0A150GK04</accession>
<evidence type="ECO:0000256" key="13">
    <source>
        <dbReference type="ARBA" id="ARBA00022801"/>
    </source>
</evidence>
<name>A0A150GK04_GONPE</name>
<evidence type="ECO:0000256" key="2">
    <source>
        <dbReference type="ARBA" id="ARBA00001936"/>
    </source>
</evidence>
<comment type="cofactor">
    <cofactor evidence="3">
        <name>Ni(2+)</name>
        <dbReference type="ChEBI" id="CHEBI:49786"/>
    </cofactor>
</comment>
<dbReference type="PANTHER" id="PTHR12280:SF20">
    <property type="entry name" value="4'-PHOSPHOPANTETHEINE PHOSPHATASE"/>
    <property type="match status" value="1"/>
</dbReference>
<keyword evidence="9" id="KW-0808">Transferase</keyword>
<evidence type="ECO:0000256" key="16">
    <source>
        <dbReference type="ARBA" id="ARBA00023211"/>
    </source>
</evidence>
<dbReference type="Proteomes" id="UP000075714">
    <property type="component" value="Unassembled WGS sequence"/>
</dbReference>
<dbReference type="GO" id="GO:0005524">
    <property type="term" value="F:ATP binding"/>
    <property type="evidence" value="ECO:0007669"/>
    <property type="project" value="UniProtKB-KW"/>
</dbReference>
<keyword evidence="11" id="KW-0547">Nucleotide-binding</keyword>
<comment type="catalytic activity">
    <reaction evidence="1">
        <text>(R)-pantothenate + ATP = (R)-4'-phosphopantothenate + ADP + H(+)</text>
        <dbReference type="Rhea" id="RHEA:16373"/>
        <dbReference type="ChEBI" id="CHEBI:10986"/>
        <dbReference type="ChEBI" id="CHEBI:15378"/>
        <dbReference type="ChEBI" id="CHEBI:29032"/>
        <dbReference type="ChEBI" id="CHEBI:30616"/>
        <dbReference type="ChEBI" id="CHEBI:456216"/>
        <dbReference type="EC" id="2.7.1.33"/>
    </reaction>
</comment>
<sequence length="854" mass="91279">MDSELDFTGASIEELRNADDAPQGKLHFVKFETSRVEDVIDFIEAKGLHRYCGRNGTKEMRVKATGGGAYKYSDVFKERLGVVLEKEDEMACLVSGCNFLLKAIHHEAFMYESGATTFVPTNEDSDLYPYLLVNIGSGVSMVKVSGDNEYERVSGSSIGGGTYWGLCRLLTQRTNFDEMLELSMQGDNASVSAGTGTRVDMLVGDIYGGRDYAAIGLSATTIASSFGKVVSQDKSLQDYNPADMCLALCRMVAYNIGQLAHMNATRHGIKRIFFGGFFIRGHPYTMETISYAIRFWSKGEMAAMFLRHEGFLGAVGAFLTVHPMVRGGPPGNRDAPARKVRARFVERFSTGAPLTGGEVVGPAIRDVSERVSWVEKFVAAAASTSGTFAPASDAASAAGAGGSSAAPAAAAGGSPPPETAASGAAEQQPRHPQQPQHLDLPCASGRSSGGGGGAAASGPSATAVARSFSLSDQPLSSPAAAAGAMSGGRQRMSLHVGVLHFSPTLEPFPLLADLASYEPNTLDINSDEEELRWWIGILREQIPVVVEKAAVSEGGGDGPNRRAQAFGRAFGAHLDRLQAEPGSYGALGLAELFAMREECLREFGFADVYRLEKERENRAALAALPDLLRELDSDPLPARLLALVEGVLAANIFDWGSQACVALYRDGTILDIYRAARERLSKRPWARDNFDAFAARIMTAFERAPAGSDPNTPPSPPFRRVMMFVDNSGADAVLGMLPFARELLRLGCEVVMVANSLPAINDITAPELRSLISAAAEVCPTIKAARAAAVKACAGVDLLVIEGMGRAIHTNFTARFTCDVLKLAMIKTARLAKKLFDGSLYDCVCIYDPARPEA</sequence>
<dbReference type="CDD" id="cd24123">
    <property type="entry name" value="ASKHA_NBD_PanK-II_Pank4"/>
    <property type="match status" value="1"/>
</dbReference>
<evidence type="ECO:0000256" key="11">
    <source>
        <dbReference type="ARBA" id="ARBA00022741"/>
    </source>
</evidence>
<evidence type="ECO:0000256" key="12">
    <source>
        <dbReference type="ARBA" id="ARBA00022777"/>
    </source>
</evidence>
<dbReference type="AlphaFoldDB" id="A0A150GK04"/>
<keyword evidence="16" id="KW-0464">Manganese</keyword>
<comment type="pathway">
    <text evidence="5">Cofactor biosynthesis; coenzyme A biosynthesis; CoA from (R)-pantothenate: step 1/5.</text>
</comment>
<dbReference type="Gene3D" id="3.40.50.10880">
    <property type="entry name" value="Uncharacterised protein PF01937, DUF89, domain 3"/>
    <property type="match status" value="1"/>
</dbReference>
<dbReference type="InterPro" id="IPR036075">
    <property type="entry name" value="ARMT-1-like_metal-bd_sf"/>
</dbReference>
<dbReference type="SUPFAM" id="SSF111321">
    <property type="entry name" value="AF1104-like"/>
    <property type="match status" value="1"/>
</dbReference>
<keyword evidence="8" id="KW-0533">Nickel</keyword>
<evidence type="ECO:0000256" key="17">
    <source>
        <dbReference type="ARBA" id="ARBA00060870"/>
    </source>
</evidence>
<dbReference type="InterPro" id="IPR002791">
    <property type="entry name" value="ARMT1-like_metal-bd"/>
</dbReference>
<keyword evidence="12" id="KW-0418">Kinase</keyword>
<organism evidence="20 21">
    <name type="scientific">Gonium pectorale</name>
    <name type="common">Green alga</name>
    <dbReference type="NCBI Taxonomy" id="33097"/>
    <lineage>
        <taxon>Eukaryota</taxon>
        <taxon>Viridiplantae</taxon>
        <taxon>Chlorophyta</taxon>
        <taxon>core chlorophytes</taxon>
        <taxon>Chlorophyceae</taxon>
        <taxon>CS clade</taxon>
        <taxon>Chlamydomonadales</taxon>
        <taxon>Volvocaceae</taxon>
        <taxon>Gonium</taxon>
    </lineage>
</organism>